<name>A0ABX9UVG6_9GAMM</name>
<dbReference type="RefSeq" id="WP_122079006.1">
    <property type="nucleotide sequence ID" value="NZ_RFFL01000019.1"/>
</dbReference>
<accession>A0ABX9UVG6</accession>
<protein>
    <submittedName>
        <fullName evidence="1">Uncharacterized protein</fullName>
    </submittedName>
</protein>
<comment type="caution">
    <text evidence="1">The sequence shown here is derived from an EMBL/GenBank/DDBJ whole genome shotgun (WGS) entry which is preliminary data.</text>
</comment>
<dbReference type="Proteomes" id="UP000269134">
    <property type="component" value="Unassembled WGS sequence"/>
</dbReference>
<dbReference type="GeneID" id="84611165"/>
<keyword evidence="2" id="KW-1185">Reference proteome</keyword>
<dbReference type="EMBL" id="RFFL01000019">
    <property type="protein sequence ID" value="RMH97307.1"/>
    <property type="molecule type" value="Genomic_DNA"/>
</dbReference>
<reference evidence="1 2" key="1">
    <citation type="submission" date="2018-10" db="EMBL/GenBank/DDBJ databases">
        <title>Pseudomonas sp. GL14 genome.</title>
        <authorList>
            <person name="Peng J."/>
            <person name="Liu Z.-P."/>
        </authorList>
    </citation>
    <scope>NUCLEOTIDE SEQUENCE [LARGE SCALE GENOMIC DNA]</scope>
    <source>
        <strain evidence="1 2">GL14</strain>
    </source>
</reference>
<gene>
    <name evidence="1" type="ORF">EA795_19200</name>
</gene>
<proteinExistence type="predicted"/>
<sequence>MEVKREVVLELAVAALLKASGVHQDDLVQRANVQILGGKLDEIAGGTDYKSAACSAIAEIAQRIRGGISREGTL</sequence>
<evidence type="ECO:0000313" key="1">
    <source>
        <dbReference type="EMBL" id="RMH97307.1"/>
    </source>
</evidence>
<evidence type="ECO:0000313" key="2">
    <source>
        <dbReference type="Proteomes" id="UP000269134"/>
    </source>
</evidence>
<organism evidence="1 2">
    <name type="scientific">Stutzerimonas nitrititolerans</name>
    <dbReference type="NCBI Taxonomy" id="2482751"/>
    <lineage>
        <taxon>Bacteria</taxon>
        <taxon>Pseudomonadati</taxon>
        <taxon>Pseudomonadota</taxon>
        <taxon>Gammaproteobacteria</taxon>
        <taxon>Pseudomonadales</taxon>
        <taxon>Pseudomonadaceae</taxon>
        <taxon>Stutzerimonas</taxon>
    </lineage>
</organism>